<evidence type="ECO:0000256" key="3">
    <source>
        <dbReference type="ARBA" id="ARBA00023082"/>
    </source>
</evidence>
<feature type="domain" description="RNA polymerase sigma-70 region 2" evidence="6">
    <location>
        <begin position="27"/>
        <end position="93"/>
    </location>
</feature>
<keyword evidence="3" id="KW-0731">Sigma factor</keyword>
<evidence type="ECO:0000256" key="4">
    <source>
        <dbReference type="ARBA" id="ARBA00023125"/>
    </source>
</evidence>
<keyword evidence="2" id="KW-0805">Transcription regulation</keyword>
<reference evidence="7 8" key="1">
    <citation type="submission" date="2020-03" db="EMBL/GenBank/DDBJ databases">
        <title>Genomic Encyclopedia of Type Strains, Phase IV (KMG-IV): sequencing the most valuable type-strain genomes for metagenomic binning, comparative biology and taxonomic classification.</title>
        <authorList>
            <person name="Goeker M."/>
        </authorList>
    </citation>
    <scope>NUCLEOTIDE SEQUENCE [LARGE SCALE GENOMIC DNA]</scope>
    <source>
        <strain evidence="7 8">DSM 4733</strain>
    </source>
</reference>
<dbReference type="EMBL" id="JAASQV010000001">
    <property type="protein sequence ID" value="NIJ64659.1"/>
    <property type="molecule type" value="Genomic_DNA"/>
</dbReference>
<dbReference type="PANTHER" id="PTHR43133:SF8">
    <property type="entry name" value="RNA POLYMERASE SIGMA FACTOR HI_1459-RELATED"/>
    <property type="match status" value="1"/>
</dbReference>
<name>A0A7X5UYJ8_9SPHN</name>
<evidence type="ECO:0000259" key="6">
    <source>
        <dbReference type="Pfam" id="PF04542"/>
    </source>
</evidence>
<dbReference type="GO" id="GO:0016987">
    <property type="term" value="F:sigma factor activity"/>
    <property type="evidence" value="ECO:0007669"/>
    <property type="project" value="UniProtKB-KW"/>
</dbReference>
<dbReference type="Gene3D" id="1.10.10.10">
    <property type="entry name" value="Winged helix-like DNA-binding domain superfamily/Winged helix DNA-binding domain"/>
    <property type="match status" value="1"/>
</dbReference>
<evidence type="ECO:0000313" key="8">
    <source>
        <dbReference type="Proteomes" id="UP000564677"/>
    </source>
</evidence>
<dbReference type="SUPFAM" id="SSF88659">
    <property type="entry name" value="Sigma3 and sigma4 domains of RNA polymerase sigma factors"/>
    <property type="match status" value="1"/>
</dbReference>
<organism evidence="7 8">
    <name type="scientific">Sphingomonas leidyi</name>
    <dbReference type="NCBI Taxonomy" id="68569"/>
    <lineage>
        <taxon>Bacteria</taxon>
        <taxon>Pseudomonadati</taxon>
        <taxon>Pseudomonadota</taxon>
        <taxon>Alphaproteobacteria</taxon>
        <taxon>Sphingomonadales</taxon>
        <taxon>Sphingomonadaceae</taxon>
        <taxon>Sphingomonas</taxon>
    </lineage>
</organism>
<dbReference type="GO" id="GO:0006352">
    <property type="term" value="P:DNA-templated transcription initiation"/>
    <property type="evidence" value="ECO:0007669"/>
    <property type="project" value="InterPro"/>
</dbReference>
<keyword evidence="8" id="KW-1185">Reference proteome</keyword>
<sequence length="181" mass="19748">MKMHPADPDADLLAGAVVGEREAFRLLVERHYDRIHGLAWQLTGSRADAEDVAQDVCCTLVERIGSFRGEAKFSTWLCGIVFNACRDVHRRRRSFGGVAQRLAVLAGLARGPDGRDLHDALWVKSAIARLPPAYRDTAILVAGQQLTHAEAGAILGVAEATVSWRMHEVRRMVAGKPGADD</sequence>
<evidence type="ECO:0000256" key="1">
    <source>
        <dbReference type="ARBA" id="ARBA00010641"/>
    </source>
</evidence>
<dbReference type="AlphaFoldDB" id="A0A7X5UYJ8"/>
<dbReference type="Pfam" id="PF04542">
    <property type="entry name" value="Sigma70_r2"/>
    <property type="match status" value="1"/>
</dbReference>
<proteinExistence type="inferred from homology"/>
<comment type="similarity">
    <text evidence="1">Belongs to the sigma-70 factor family. ECF subfamily.</text>
</comment>
<keyword evidence="4" id="KW-0238">DNA-binding</keyword>
<dbReference type="Proteomes" id="UP000564677">
    <property type="component" value="Unassembled WGS sequence"/>
</dbReference>
<dbReference type="Gene3D" id="1.10.1740.10">
    <property type="match status" value="1"/>
</dbReference>
<dbReference type="SUPFAM" id="SSF88946">
    <property type="entry name" value="Sigma2 domain of RNA polymerase sigma factors"/>
    <property type="match status" value="1"/>
</dbReference>
<dbReference type="InterPro" id="IPR039425">
    <property type="entry name" value="RNA_pol_sigma-70-like"/>
</dbReference>
<dbReference type="NCBIfam" id="TIGR02937">
    <property type="entry name" value="sigma70-ECF"/>
    <property type="match status" value="1"/>
</dbReference>
<evidence type="ECO:0000256" key="2">
    <source>
        <dbReference type="ARBA" id="ARBA00023015"/>
    </source>
</evidence>
<dbReference type="InterPro" id="IPR013325">
    <property type="entry name" value="RNA_pol_sigma_r2"/>
</dbReference>
<protein>
    <submittedName>
        <fullName evidence="7">RNA polymerase sigma-70 factor (ECF subfamily)</fullName>
    </submittedName>
</protein>
<evidence type="ECO:0000313" key="7">
    <source>
        <dbReference type="EMBL" id="NIJ64659.1"/>
    </source>
</evidence>
<gene>
    <name evidence="7" type="ORF">FHR20_001590</name>
</gene>
<keyword evidence="5" id="KW-0804">Transcription</keyword>
<dbReference type="InterPro" id="IPR014284">
    <property type="entry name" value="RNA_pol_sigma-70_dom"/>
</dbReference>
<dbReference type="InterPro" id="IPR013324">
    <property type="entry name" value="RNA_pol_sigma_r3/r4-like"/>
</dbReference>
<comment type="caution">
    <text evidence="7">The sequence shown here is derived from an EMBL/GenBank/DDBJ whole genome shotgun (WGS) entry which is preliminary data.</text>
</comment>
<accession>A0A7X5UYJ8</accession>
<evidence type="ECO:0000256" key="5">
    <source>
        <dbReference type="ARBA" id="ARBA00023163"/>
    </source>
</evidence>
<dbReference type="PANTHER" id="PTHR43133">
    <property type="entry name" value="RNA POLYMERASE ECF-TYPE SIGMA FACTO"/>
    <property type="match status" value="1"/>
</dbReference>
<dbReference type="GO" id="GO:0003677">
    <property type="term" value="F:DNA binding"/>
    <property type="evidence" value="ECO:0007669"/>
    <property type="project" value="UniProtKB-KW"/>
</dbReference>
<dbReference type="InterPro" id="IPR007627">
    <property type="entry name" value="RNA_pol_sigma70_r2"/>
</dbReference>
<dbReference type="RefSeq" id="WP_243857151.1">
    <property type="nucleotide sequence ID" value="NZ_JAASQV010000001.1"/>
</dbReference>
<dbReference type="InterPro" id="IPR036388">
    <property type="entry name" value="WH-like_DNA-bd_sf"/>
</dbReference>